<sequence>MSRFSRKAEIRRPRKVIRIYTEGVKTEPNYFNSIKNELRLSEIDIKVNGRGDHTLPLVQWVIERKNEERISDNFETEWWVVFDRDDHSDFNHCIELAEANGINAAYSNECFELWFILHFEFLQTSLGREKFESKLTKLLGKKYGKNDSDIYDLIKHGEVNAIHNAKNLKKIHDGAGVQSPIKRDPSTLVYKLVENLRSLRGGREISR</sequence>
<protein>
    <submittedName>
        <fullName evidence="1">Abortive phage infection protein</fullName>
    </submittedName>
</protein>
<comment type="caution">
    <text evidence="1">The sequence shown here is derived from an EMBL/GenBank/DDBJ whole genome shotgun (WGS) entry which is preliminary data.</text>
</comment>
<name>A0A2H0KAH3_9BACT</name>
<proteinExistence type="predicted"/>
<accession>A0A2H0KAH3</accession>
<dbReference type="EMBL" id="PCVG01000066">
    <property type="protein sequence ID" value="PIQ68261.1"/>
    <property type="molecule type" value="Genomic_DNA"/>
</dbReference>
<evidence type="ECO:0000313" key="2">
    <source>
        <dbReference type="Proteomes" id="UP000229342"/>
    </source>
</evidence>
<dbReference type="InterPro" id="IPR025591">
    <property type="entry name" value="RloB"/>
</dbReference>
<evidence type="ECO:0000313" key="1">
    <source>
        <dbReference type="EMBL" id="PIQ68261.1"/>
    </source>
</evidence>
<dbReference type="Proteomes" id="UP000229342">
    <property type="component" value="Unassembled WGS sequence"/>
</dbReference>
<dbReference type="AlphaFoldDB" id="A0A2H0KAH3"/>
<dbReference type="Pfam" id="PF13707">
    <property type="entry name" value="RloB"/>
    <property type="match status" value="1"/>
</dbReference>
<gene>
    <name evidence="1" type="ORF">COV91_05020</name>
</gene>
<reference evidence="1 2" key="1">
    <citation type="submission" date="2017-09" db="EMBL/GenBank/DDBJ databases">
        <title>Depth-based differentiation of microbial function through sediment-hosted aquifers and enrichment of novel symbionts in the deep terrestrial subsurface.</title>
        <authorList>
            <person name="Probst A.J."/>
            <person name="Ladd B."/>
            <person name="Jarett J.K."/>
            <person name="Geller-Mcgrath D.E."/>
            <person name="Sieber C.M."/>
            <person name="Emerson J.B."/>
            <person name="Anantharaman K."/>
            <person name="Thomas B.C."/>
            <person name="Malmstrom R."/>
            <person name="Stieglmeier M."/>
            <person name="Klingl A."/>
            <person name="Woyke T."/>
            <person name="Ryan C.M."/>
            <person name="Banfield J.F."/>
        </authorList>
    </citation>
    <scope>NUCLEOTIDE SEQUENCE [LARGE SCALE GENOMIC DNA]</scope>
    <source>
        <strain evidence="1">CG11_big_fil_rev_8_21_14_0_20_46_11</strain>
    </source>
</reference>
<organism evidence="1 2">
    <name type="scientific">Candidatus Taylorbacteria bacterium CG11_big_fil_rev_8_21_14_0_20_46_11</name>
    <dbReference type="NCBI Taxonomy" id="1975025"/>
    <lineage>
        <taxon>Bacteria</taxon>
        <taxon>Candidatus Tayloriibacteriota</taxon>
    </lineage>
</organism>